<dbReference type="AlphaFoldDB" id="A0A382DIT3"/>
<keyword evidence="2" id="KW-0819">tRNA processing</keyword>
<feature type="domain" description="Pseudouridine synthase II N-terminal" evidence="4">
    <location>
        <begin position="20"/>
        <end position="61"/>
    </location>
</feature>
<dbReference type="EC" id="5.4.99.25" evidence="1"/>
<evidence type="ECO:0000256" key="2">
    <source>
        <dbReference type="ARBA" id="ARBA00022694"/>
    </source>
</evidence>
<accession>A0A382DIT3</accession>
<protein>
    <recommendedName>
        <fullName evidence="1">tRNA pseudouridine(55) synthase</fullName>
        <ecNumber evidence="1">5.4.99.25</ecNumber>
    </recommendedName>
</protein>
<keyword evidence="3" id="KW-0413">Isomerase</keyword>
<dbReference type="GO" id="GO:0160148">
    <property type="term" value="F:tRNA pseudouridine(55) synthase activity"/>
    <property type="evidence" value="ECO:0007669"/>
    <property type="project" value="UniProtKB-EC"/>
</dbReference>
<dbReference type="Pfam" id="PF01509">
    <property type="entry name" value="TruB_N"/>
    <property type="match status" value="1"/>
</dbReference>
<dbReference type="InterPro" id="IPR002501">
    <property type="entry name" value="PsdUridine_synth_N"/>
</dbReference>
<feature type="non-terminal residue" evidence="5">
    <location>
        <position position="61"/>
    </location>
</feature>
<proteinExistence type="predicted"/>
<dbReference type="EMBL" id="UINC01039622">
    <property type="protein sequence ID" value="SVB38376.1"/>
    <property type="molecule type" value="Genomic_DNA"/>
</dbReference>
<dbReference type="SUPFAM" id="SSF55120">
    <property type="entry name" value="Pseudouridine synthase"/>
    <property type="match status" value="1"/>
</dbReference>
<evidence type="ECO:0000313" key="5">
    <source>
        <dbReference type="EMBL" id="SVB38376.1"/>
    </source>
</evidence>
<dbReference type="Gene3D" id="3.30.2350.10">
    <property type="entry name" value="Pseudouridine synthase"/>
    <property type="match status" value="1"/>
</dbReference>
<dbReference type="GO" id="GO:0003723">
    <property type="term" value="F:RNA binding"/>
    <property type="evidence" value="ECO:0007669"/>
    <property type="project" value="InterPro"/>
</dbReference>
<feature type="non-terminal residue" evidence="5">
    <location>
        <position position="1"/>
    </location>
</feature>
<reference evidence="5" key="1">
    <citation type="submission" date="2018-05" db="EMBL/GenBank/DDBJ databases">
        <authorList>
            <person name="Lanie J.A."/>
            <person name="Ng W.-L."/>
            <person name="Kazmierczak K.M."/>
            <person name="Andrzejewski T.M."/>
            <person name="Davidsen T.M."/>
            <person name="Wayne K.J."/>
            <person name="Tettelin H."/>
            <person name="Glass J.I."/>
            <person name="Rusch D."/>
            <person name="Podicherti R."/>
            <person name="Tsui H.-C.T."/>
            <person name="Winkler M.E."/>
        </authorList>
    </citation>
    <scope>NUCLEOTIDE SEQUENCE</scope>
</reference>
<dbReference type="InterPro" id="IPR014780">
    <property type="entry name" value="tRNA_psdUridine_synth_TruB"/>
</dbReference>
<dbReference type="PANTHER" id="PTHR13767">
    <property type="entry name" value="TRNA-PSEUDOURIDINE SYNTHASE"/>
    <property type="match status" value="1"/>
</dbReference>
<name>A0A382DIT3_9ZZZZ</name>
<dbReference type="GO" id="GO:1990481">
    <property type="term" value="P:mRNA pseudouridine synthesis"/>
    <property type="evidence" value="ECO:0007669"/>
    <property type="project" value="TreeGrafter"/>
</dbReference>
<dbReference type="GO" id="GO:0006400">
    <property type="term" value="P:tRNA modification"/>
    <property type="evidence" value="ECO:0007669"/>
    <property type="project" value="TreeGrafter"/>
</dbReference>
<gene>
    <name evidence="5" type="ORF">METZ01_LOCUS191230</name>
</gene>
<sequence>VLVIDKPEGPTSHDIVAQVRRGLRVKRVGHTGTLDPMATGVLPLVIGRATRLTQFLLKDSK</sequence>
<evidence type="ECO:0000256" key="1">
    <source>
        <dbReference type="ARBA" id="ARBA00012787"/>
    </source>
</evidence>
<evidence type="ECO:0000256" key="3">
    <source>
        <dbReference type="ARBA" id="ARBA00023235"/>
    </source>
</evidence>
<dbReference type="PANTHER" id="PTHR13767:SF2">
    <property type="entry name" value="PSEUDOURIDYLATE SYNTHASE TRUB1"/>
    <property type="match status" value="1"/>
</dbReference>
<evidence type="ECO:0000259" key="4">
    <source>
        <dbReference type="Pfam" id="PF01509"/>
    </source>
</evidence>
<dbReference type="InterPro" id="IPR020103">
    <property type="entry name" value="PsdUridine_synth_cat_dom_sf"/>
</dbReference>
<organism evidence="5">
    <name type="scientific">marine metagenome</name>
    <dbReference type="NCBI Taxonomy" id="408172"/>
    <lineage>
        <taxon>unclassified sequences</taxon>
        <taxon>metagenomes</taxon>
        <taxon>ecological metagenomes</taxon>
    </lineage>
</organism>